<gene>
    <name evidence="1" type="ORF">DW703_14570</name>
    <name evidence="2" type="ORF">FYL37_07870</name>
</gene>
<dbReference type="EMBL" id="VSTG01000009">
    <property type="protein sequence ID" value="TYL57838.1"/>
    <property type="molecule type" value="Genomic_DNA"/>
</dbReference>
<reference evidence="2 4" key="2">
    <citation type="submission" date="2019-08" db="EMBL/GenBank/DDBJ databases">
        <authorList>
            <person name="Duncan S."/>
            <person name="Walker A."/>
        </authorList>
    </citation>
    <scope>NUCLEOTIDE SEQUENCE [LARGE SCALE GENOMIC DNA]</scope>
    <source>
        <strain evidence="2 4">L2-21</strain>
    </source>
</reference>
<comment type="caution">
    <text evidence="1">The sequence shown here is derived from an EMBL/GenBank/DDBJ whole genome shotgun (WGS) entry which is preliminary data.</text>
</comment>
<dbReference type="RefSeq" id="WP_118142067.1">
    <property type="nucleotide sequence ID" value="NZ_JADNCL010000002.1"/>
</dbReference>
<name>A0A414M038_9FIRM</name>
<evidence type="ECO:0000313" key="1">
    <source>
        <dbReference type="EMBL" id="RHF00824.1"/>
    </source>
</evidence>
<dbReference type="Proteomes" id="UP000324325">
    <property type="component" value="Unassembled WGS sequence"/>
</dbReference>
<sequence length="90" mass="10710">MKNKSIDLVNEKTERKELLEWIPMLVKNKLNSLTTAQLRILHYILGYESREIDTEALMEEFEGYGYSEEQALEIAKILKRDNFLIMQKPY</sequence>
<reference evidence="2 4" key="3">
    <citation type="submission" date="2019-09" db="EMBL/GenBank/DDBJ databases">
        <title>Strain-level analysis of Eubacterium rectale using genomes from metagenomes.</title>
        <authorList>
            <person name="Karcher N."/>
            <person name="Segata N."/>
        </authorList>
    </citation>
    <scope>NUCLEOTIDE SEQUENCE [LARGE SCALE GENOMIC DNA]</scope>
    <source>
        <strain evidence="2 4">L2-21</strain>
    </source>
</reference>
<accession>A0A414M038</accession>
<dbReference type="AlphaFoldDB" id="A0A414M038"/>
<protein>
    <submittedName>
        <fullName evidence="1">Uncharacterized protein</fullName>
    </submittedName>
</protein>
<dbReference type="EMBL" id="QSKY01000029">
    <property type="protein sequence ID" value="RHF00824.1"/>
    <property type="molecule type" value="Genomic_DNA"/>
</dbReference>
<dbReference type="Proteomes" id="UP000283501">
    <property type="component" value="Unassembled WGS sequence"/>
</dbReference>
<reference evidence="1 3" key="1">
    <citation type="submission" date="2018-08" db="EMBL/GenBank/DDBJ databases">
        <title>A genome reference for cultivated species of the human gut microbiota.</title>
        <authorList>
            <person name="Zou Y."/>
            <person name="Xue W."/>
            <person name="Luo G."/>
        </authorList>
    </citation>
    <scope>NUCLEOTIDE SEQUENCE [LARGE SCALE GENOMIC DNA]</scope>
    <source>
        <strain evidence="1 3">AM26-2LB</strain>
    </source>
</reference>
<evidence type="ECO:0000313" key="3">
    <source>
        <dbReference type="Proteomes" id="UP000283501"/>
    </source>
</evidence>
<organism evidence="1 3">
    <name type="scientific">Agathobacter rectalis</name>
    <dbReference type="NCBI Taxonomy" id="39491"/>
    <lineage>
        <taxon>Bacteria</taxon>
        <taxon>Bacillati</taxon>
        <taxon>Bacillota</taxon>
        <taxon>Clostridia</taxon>
        <taxon>Lachnospirales</taxon>
        <taxon>Lachnospiraceae</taxon>
        <taxon>Agathobacter</taxon>
    </lineage>
</organism>
<evidence type="ECO:0000313" key="2">
    <source>
        <dbReference type="EMBL" id="TYL57838.1"/>
    </source>
</evidence>
<proteinExistence type="predicted"/>
<evidence type="ECO:0000313" key="4">
    <source>
        <dbReference type="Proteomes" id="UP000324325"/>
    </source>
</evidence>